<dbReference type="InterPro" id="IPR029061">
    <property type="entry name" value="THDP-binding"/>
</dbReference>
<sequence length="580" mass="60407">MTVSTMYASPWHAAVGLLVHRAVSTVFGLPGDDLGLLHALESTDVRMILCRDQRGAMFMATGYAMQSGTTGVCVVGKGPALTNVLTGLLEARSSGVPVVVLAGGTAAARRDAAAFQELDQLPLVTPLVKWAARVDHPDRLIPLLEKAFLMAGSGAPGPVYLEIPDELTSGEIVRNRPWASMPEVAAEVEATDQALELLRASRRPVLLVGGGMRGRNADGRLEAFADRIGAAIFTTASGRGVVDEDHPAFCGLAGLYSPAEAGPVWRNTDLLVTVGSRLEETATYGSGFASPGVPVLQVNLDAAGMSTDLPGATVLGEGAAVVASWQRALGSDPANAEWRTTVAACRTGAQTAVANRLGELAESGRLHVAEILATLDRTAPPDRILVQENGLQDMWSYFFPYWTIPAGAGSIVPSEQTTLGFGTAAAGGVKLAAGARPVVAFVGDGAFAMVAADVATLAEHGVGVLYIVLRNRGYGWLQSQLDQHGDAATRFRFLSQDAALTVPAHPAVWHTVVAEKAGFAEALGQGLLESSKGRVAVLEVPLTIDDVPPGIEELDGDFPGAAVNAPPTPVTENGADTHER</sequence>
<dbReference type="GO" id="GO:0005948">
    <property type="term" value="C:acetolactate synthase complex"/>
    <property type="evidence" value="ECO:0007669"/>
    <property type="project" value="TreeGrafter"/>
</dbReference>
<dbReference type="OrthoDB" id="4494979at2"/>
<reference evidence="8 9" key="1">
    <citation type="submission" date="2018-09" db="EMBL/GenBank/DDBJ databases">
        <title>YIM PH 21725 draft genome.</title>
        <authorList>
            <person name="Miao C."/>
        </authorList>
    </citation>
    <scope>NUCLEOTIDE SEQUENCE [LARGE SCALE GENOMIC DNA]</scope>
    <source>
        <strain evidence="9">YIM PH21725</strain>
    </source>
</reference>
<dbReference type="InterPro" id="IPR012001">
    <property type="entry name" value="Thiamin_PyroP_enz_TPP-bd_dom"/>
</dbReference>
<organism evidence="8 9">
    <name type="scientific">Amycolatopsis panacis</name>
    <dbReference type="NCBI Taxonomy" id="2340917"/>
    <lineage>
        <taxon>Bacteria</taxon>
        <taxon>Bacillati</taxon>
        <taxon>Actinomycetota</taxon>
        <taxon>Actinomycetes</taxon>
        <taxon>Pseudonocardiales</taxon>
        <taxon>Pseudonocardiaceae</taxon>
        <taxon>Amycolatopsis</taxon>
    </lineage>
</organism>
<evidence type="ECO:0000256" key="1">
    <source>
        <dbReference type="ARBA" id="ARBA00007812"/>
    </source>
</evidence>
<dbReference type="InterPro" id="IPR011766">
    <property type="entry name" value="TPP_enzyme_TPP-bd"/>
</dbReference>
<evidence type="ECO:0000259" key="5">
    <source>
        <dbReference type="Pfam" id="PF00205"/>
    </source>
</evidence>
<comment type="caution">
    <text evidence="8">The sequence shown here is derived from an EMBL/GenBank/DDBJ whole genome shotgun (WGS) entry which is preliminary data.</text>
</comment>
<evidence type="ECO:0000313" key="9">
    <source>
        <dbReference type="Proteomes" id="UP000285112"/>
    </source>
</evidence>
<dbReference type="EMBL" id="QZFV01000109">
    <property type="protein sequence ID" value="RJQ81317.1"/>
    <property type="molecule type" value="Genomic_DNA"/>
</dbReference>
<gene>
    <name evidence="8" type="ORF">D5S19_23335</name>
</gene>
<dbReference type="SUPFAM" id="SSF52467">
    <property type="entry name" value="DHS-like NAD/FAD-binding domain"/>
    <property type="match status" value="1"/>
</dbReference>
<evidence type="ECO:0000259" key="7">
    <source>
        <dbReference type="Pfam" id="PF02776"/>
    </source>
</evidence>
<evidence type="ECO:0000256" key="2">
    <source>
        <dbReference type="ARBA" id="ARBA00023052"/>
    </source>
</evidence>
<comment type="similarity">
    <text evidence="1 3">Belongs to the TPP enzyme family.</text>
</comment>
<dbReference type="GO" id="GO:0030976">
    <property type="term" value="F:thiamine pyrophosphate binding"/>
    <property type="evidence" value="ECO:0007669"/>
    <property type="project" value="InterPro"/>
</dbReference>
<feature type="domain" description="Thiamine pyrophosphate enzyme N-terminal TPP-binding" evidence="7">
    <location>
        <begin position="15"/>
        <end position="122"/>
    </location>
</feature>
<dbReference type="GO" id="GO:0009099">
    <property type="term" value="P:L-valine biosynthetic process"/>
    <property type="evidence" value="ECO:0007669"/>
    <property type="project" value="TreeGrafter"/>
</dbReference>
<feature type="domain" description="Thiamine pyrophosphate enzyme central" evidence="5">
    <location>
        <begin position="192"/>
        <end position="309"/>
    </location>
</feature>
<dbReference type="GO" id="GO:0050660">
    <property type="term" value="F:flavin adenine dinucleotide binding"/>
    <property type="evidence" value="ECO:0007669"/>
    <property type="project" value="TreeGrafter"/>
</dbReference>
<protein>
    <submittedName>
        <fullName evidence="8">Thiamine pyrophosphate-binding protein</fullName>
    </submittedName>
</protein>
<dbReference type="Pfam" id="PF02776">
    <property type="entry name" value="TPP_enzyme_N"/>
    <property type="match status" value="1"/>
</dbReference>
<dbReference type="InterPro" id="IPR029035">
    <property type="entry name" value="DHS-like_NAD/FAD-binding_dom"/>
</dbReference>
<dbReference type="PANTHER" id="PTHR18968">
    <property type="entry name" value="THIAMINE PYROPHOSPHATE ENZYMES"/>
    <property type="match status" value="1"/>
</dbReference>
<evidence type="ECO:0000259" key="6">
    <source>
        <dbReference type="Pfam" id="PF02775"/>
    </source>
</evidence>
<dbReference type="GO" id="GO:0000287">
    <property type="term" value="F:magnesium ion binding"/>
    <property type="evidence" value="ECO:0007669"/>
    <property type="project" value="InterPro"/>
</dbReference>
<name>A0A419HWF2_9PSEU</name>
<dbReference type="Proteomes" id="UP000285112">
    <property type="component" value="Unassembled WGS sequence"/>
</dbReference>
<dbReference type="PANTHER" id="PTHR18968:SF13">
    <property type="entry name" value="ACETOLACTATE SYNTHASE CATALYTIC SUBUNIT, MITOCHONDRIAL"/>
    <property type="match status" value="1"/>
</dbReference>
<keyword evidence="2 3" id="KW-0786">Thiamine pyrophosphate</keyword>
<dbReference type="AlphaFoldDB" id="A0A419HWF2"/>
<feature type="domain" description="Thiamine pyrophosphate enzyme TPP-binding" evidence="6">
    <location>
        <begin position="413"/>
        <end position="540"/>
    </location>
</feature>
<dbReference type="Pfam" id="PF00205">
    <property type="entry name" value="TPP_enzyme_M"/>
    <property type="match status" value="1"/>
</dbReference>
<dbReference type="GO" id="GO:0003984">
    <property type="term" value="F:acetolactate synthase activity"/>
    <property type="evidence" value="ECO:0007669"/>
    <property type="project" value="TreeGrafter"/>
</dbReference>
<feature type="region of interest" description="Disordered" evidence="4">
    <location>
        <begin position="559"/>
        <end position="580"/>
    </location>
</feature>
<proteinExistence type="inferred from homology"/>
<dbReference type="RefSeq" id="WP_120025542.1">
    <property type="nucleotide sequence ID" value="NZ_QZFV01000109.1"/>
</dbReference>
<dbReference type="CDD" id="cd07035">
    <property type="entry name" value="TPP_PYR_POX_like"/>
    <property type="match status" value="1"/>
</dbReference>
<dbReference type="Gene3D" id="3.40.50.1220">
    <property type="entry name" value="TPP-binding domain"/>
    <property type="match status" value="1"/>
</dbReference>
<dbReference type="Pfam" id="PF02775">
    <property type="entry name" value="TPP_enzyme_C"/>
    <property type="match status" value="1"/>
</dbReference>
<dbReference type="SUPFAM" id="SSF52518">
    <property type="entry name" value="Thiamin diphosphate-binding fold (THDP-binding)"/>
    <property type="match status" value="2"/>
</dbReference>
<dbReference type="CDD" id="cd00568">
    <property type="entry name" value="TPP_enzymes"/>
    <property type="match status" value="1"/>
</dbReference>
<keyword evidence="9" id="KW-1185">Reference proteome</keyword>
<evidence type="ECO:0000313" key="8">
    <source>
        <dbReference type="EMBL" id="RJQ81317.1"/>
    </source>
</evidence>
<evidence type="ECO:0000256" key="3">
    <source>
        <dbReference type="RuleBase" id="RU362132"/>
    </source>
</evidence>
<evidence type="ECO:0000256" key="4">
    <source>
        <dbReference type="SAM" id="MobiDB-lite"/>
    </source>
</evidence>
<dbReference type="GO" id="GO:0009097">
    <property type="term" value="P:isoleucine biosynthetic process"/>
    <property type="evidence" value="ECO:0007669"/>
    <property type="project" value="TreeGrafter"/>
</dbReference>
<dbReference type="Gene3D" id="3.40.50.970">
    <property type="match status" value="2"/>
</dbReference>
<accession>A0A419HWF2</accession>
<dbReference type="InterPro" id="IPR012000">
    <property type="entry name" value="Thiamin_PyroP_enz_cen_dom"/>
</dbReference>
<dbReference type="InterPro" id="IPR045229">
    <property type="entry name" value="TPP_enz"/>
</dbReference>